<evidence type="ECO:0000256" key="1">
    <source>
        <dbReference type="ARBA" id="ARBA00004141"/>
    </source>
</evidence>
<comment type="caution">
    <text evidence="7">The sequence shown here is derived from an EMBL/GenBank/DDBJ whole genome shotgun (WGS) entry which is preliminary data.</text>
</comment>
<comment type="similarity">
    <text evidence="2">Belongs to the RER1 family.</text>
</comment>
<proteinExistence type="inferred from homology"/>
<dbReference type="STRING" id="35608.A0A2U1QN81"/>
<evidence type="ECO:0000256" key="2">
    <source>
        <dbReference type="ARBA" id="ARBA00006070"/>
    </source>
</evidence>
<dbReference type="Proteomes" id="UP000245207">
    <property type="component" value="Unassembled WGS sequence"/>
</dbReference>
<dbReference type="Pfam" id="PF03248">
    <property type="entry name" value="Rer1"/>
    <property type="match status" value="1"/>
</dbReference>
<dbReference type="GO" id="GO:0006890">
    <property type="term" value="P:retrograde vesicle-mediated transport, Golgi to endoplasmic reticulum"/>
    <property type="evidence" value="ECO:0007669"/>
    <property type="project" value="TreeGrafter"/>
</dbReference>
<dbReference type="InterPro" id="IPR004932">
    <property type="entry name" value="Rer1"/>
</dbReference>
<feature type="transmembrane region" description="Helical" evidence="6">
    <location>
        <begin position="37"/>
        <end position="58"/>
    </location>
</feature>
<evidence type="ECO:0000256" key="6">
    <source>
        <dbReference type="SAM" id="Phobius"/>
    </source>
</evidence>
<protein>
    <submittedName>
        <fullName evidence="7">Retrieval of early ER protein Rer1</fullName>
    </submittedName>
</protein>
<reference evidence="7 8" key="1">
    <citation type="journal article" date="2018" name="Mol. Plant">
        <title>The genome of Artemisia annua provides insight into the evolution of Asteraceae family and artemisinin biosynthesis.</title>
        <authorList>
            <person name="Shen Q."/>
            <person name="Zhang L."/>
            <person name="Liao Z."/>
            <person name="Wang S."/>
            <person name="Yan T."/>
            <person name="Shi P."/>
            <person name="Liu M."/>
            <person name="Fu X."/>
            <person name="Pan Q."/>
            <person name="Wang Y."/>
            <person name="Lv Z."/>
            <person name="Lu X."/>
            <person name="Zhang F."/>
            <person name="Jiang W."/>
            <person name="Ma Y."/>
            <person name="Chen M."/>
            <person name="Hao X."/>
            <person name="Li L."/>
            <person name="Tang Y."/>
            <person name="Lv G."/>
            <person name="Zhou Y."/>
            <person name="Sun X."/>
            <person name="Brodelius P.E."/>
            <person name="Rose J.K.C."/>
            <person name="Tang K."/>
        </authorList>
    </citation>
    <scope>NUCLEOTIDE SEQUENCE [LARGE SCALE GENOMIC DNA]</scope>
    <source>
        <strain evidence="8">cv. Huhao1</strain>
        <tissue evidence="7">Leaf</tissue>
    </source>
</reference>
<dbReference type="GO" id="GO:0005783">
    <property type="term" value="C:endoplasmic reticulum"/>
    <property type="evidence" value="ECO:0007669"/>
    <property type="project" value="GOC"/>
</dbReference>
<evidence type="ECO:0000313" key="8">
    <source>
        <dbReference type="Proteomes" id="UP000245207"/>
    </source>
</evidence>
<keyword evidence="4 6" id="KW-1133">Transmembrane helix</keyword>
<name>A0A2U1QN81_ARTAN</name>
<dbReference type="PANTHER" id="PTHR10743:SF17">
    <property type="entry name" value="PROTEIN RER1A"/>
    <property type="match status" value="1"/>
</dbReference>
<dbReference type="GO" id="GO:0000139">
    <property type="term" value="C:Golgi membrane"/>
    <property type="evidence" value="ECO:0007669"/>
    <property type="project" value="TreeGrafter"/>
</dbReference>
<sequence length="115" mass="13503">MDCIKATTSAALYPWRQFWRLHQIYLDKTVLHLRRRWLVTAVLASIFALRVFYLRGFYAVSICLCSDEFQPFIGRRSEFKLWYTVVRNRLQQVTVVVDLGHDEGGKFVITGAVRC</sequence>
<dbReference type="PANTHER" id="PTHR10743">
    <property type="entry name" value="PROTEIN RER1"/>
    <property type="match status" value="1"/>
</dbReference>
<dbReference type="GO" id="GO:0006621">
    <property type="term" value="P:protein retention in ER lumen"/>
    <property type="evidence" value="ECO:0007669"/>
    <property type="project" value="TreeGrafter"/>
</dbReference>
<accession>A0A2U1QN81</accession>
<organism evidence="7 8">
    <name type="scientific">Artemisia annua</name>
    <name type="common">Sweet wormwood</name>
    <dbReference type="NCBI Taxonomy" id="35608"/>
    <lineage>
        <taxon>Eukaryota</taxon>
        <taxon>Viridiplantae</taxon>
        <taxon>Streptophyta</taxon>
        <taxon>Embryophyta</taxon>
        <taxon>Tracheophyta</taxon>
        <taxon>Spermatophyta</taxon>
        <taxon>Magnoliopsida</taxon>
        <taxon>eudicotyledons</taxon>
        <taxon>Gunneridae</taxon>
        <taxon>Pentapetalae</taxon>
        <taxon>asterids</taxon>
        <taxon>campanulids</taxon>
        <taxon>Asterales</taxon>
        <taxon>Asteraceae</taxon>
        <taxon>Asteroideae</taxon>
        <taxon>Anthemideae</taxon>
        <taxon>Artemisiinae</taxon>
        <taxon>Artemisia</taxon>
    </lineage>
</organism>
<dbReference type="OrthoDB" id="448250at2759"/>
<comment type="subcellular location">
    <subcellularLocation>
        <location evidence="1">Membrane</location>
        <topology evidence="1">Multi-pass membrane protein</topology>
    </subcellularLocation>
</comment>
<gene>
    <name evidence="7" type="ORF">CTI12_AA007360</name>
</gene>
<keyword evidence="8" id="KW-1185">Reference proteome</keyword>
<dbReference type="AlphaFoldDB" id="A0A2U1QN81"/>
<keyword evidence="5 6" id="KW-0472">Membrane</keyword>
<evidence type="ECO:0000256" key="3">
    <source>
        <dbReference type="ARBA" id="ARBA00022692"/>
    </source>
</evidence>
<evidence type="ECO:0000313" key="7">
    <source>
        <dbReference type="EMBL" id="PWA99465.1"/>
    </source>
</evidence>
<keyword evidence="3 6" id="KW-0812">Transmembrane</keyword>
<evidence type="ECO:0000256" key="5">
    <source>
        <dbReference type="ARBA" id="ARBA00023136"/>
    </source>
</evidence>
<evidence type="ECO:0000256" key="4">
    <source>
        <dbReference type="ARBA" id="ARBA00022989"/>
    </source>
</evidence>
<dbReference type="EMBL" id="PKPP01000018">
    <property type="protein sequence ID" value="PWA99465.1"/>
    <property type="molecule type" value="Genomic_DNA"/>
</dbReference>